<evidence type="ECO:0000256" key="1">
    <source>
        <dbReference type="ARBA" id="ARBA00004236"/>
    </source>
</evidence>
<dbReference type="AlphaFoldDB" id="A0A940N336"/>
<dbReference type="InterPro" id="IPR029044">
    <property type="entry name" value="Nucleotide-diphossugar_trans"/>
</dbReference>
<name>A0A940N336_9PROT</name>
<keyword evidence="2" id="KW-1003">Cell membrane</keyword>
<dbReference type="PANTHER" id="PTHR43646:SF2">
    <property type="entry name" value="GLYCOSYLTRANSFERASE 2-LIKE DOMAIN-CONTAINING PROTEIN"/>
    <property type="match status" value="1"/>
</dbReference>
<dbReference type="RefSeq" id="WP_209376636.1">
    <property type="nucleotide sequence ID" value="NZ_JAGIZA010000022.1"/>
</dbReference>
<evidence type="ECO:0000256" key="4">
    <source>
        <dbReference type="ARBA" id="ARBA00022679"/>
    </source>
</evidence>
<reference evidence="7" key="1">
    <citation type="submission" date="2021-03" db="EMBL/GenBank/DDBJ databases">
        <authorList>
            <person name="So Y."/>
        </authorList>
    </citation>
    <scope>NUCLEOTIDE SEQUENCE</scope>
    <source>
        <strain evidence="7">SG15</strain>
    </source>
</reference>
<keyword evidence="5" id="KW-0472">Membrane</keyword>
<keyword evidence="3 7" id="KW-0328">Glycosyltransferase</keyword>
<dbReference type="Proteomes" id="UP000677537">
    <property type="component" value="Unassembled WGS sequence"/>
</dbReference>
<keyword evidence="4 7" id="KW-0808">Transferase</keyword>
<protein>
    <submittedName>
        <fullName evidence="7">Glycosyltransferase</fullName>
        <ecNumber evidence="7">2.4.-.-</ecNumber>
    </submittedName>
</protein>
<evidence type="ECO:0000256" key="3">
    <source>
        <dbReference type="ARBA" id="ARBA00022676"/>
    </source>
</evidence>
<dbReference type="EC" id="2.4.-.-" evidence="7"/>
<accession>A0A940N336</accession>
<organism evidence="7 8">
    <name type="scientific">Roseomonas indoligenes</name>
    <dbReference type="NCBI Taxonomy" id="2820811"/>
    <lineage>
        <taxon>Bacteria</taxon>
        <taxon>Pseudomonadati</taxon>
        <taxon>Pseudomonadota</taxon>
        <taxon>Alphaproteobacteria</taxon>
        <taxon>Acetobacterales</taxon>
        <taxon>Roseomonadaceae</taxon>
        <taxon>Roseomonas</taxon>
    </lineage>
</organism>
<dbReference type="GO" id="GO:0016757">
    <property type="term" value="F:glycosyltransferase activity"/>
    <property type="evidence" value="ECO:0007669"/>
    <property type="project" value="UniProtKB-KW"/>
</dbReference>
<evidence type="ECO:0000259" key="6">
    <source>
        <dbReference type="Pfam" id="PF00535"/>
    </source>
</evidence>
<keyword evidence="8" id="KW-1185">Reference proteome</keyword>
<dbReference type="Pfam" id="PF00535">
    <property type="entry name" value="Glycos_transf_2"/>
    <property type="match status" value="1"/>
</dbReference>
<evidence type="ECO:0000313" key="7">
    <source>
        <dbReference type="EMBL" id="MBP0495842.1"/>
    </source>
</evidence>
<comment type="subcellular location">
    <subcellularLocation>
        <location evidence="1">Cell membrane</location>
    </subcellularLocation>
</comment>
<feature type="domain" description="Glycosyltransferase 2-like" evidence="6">
    <location>
        <begin position="7"/>
        <end position="135"/>
    </location>
</feature>
<evidence type="ECO:0000256" key="2">
    <source>
        <dbReference type="ARBA" id="ARBA00022475"/>
    </source>
</evidence>
<dbReference type="Gene3D" id="3.90.550.10">
    <property type="entry name" value="Spore Coat Polysaccharide Biosynthesis Protein SpsA, Chain A"/>
    <property type="match status" value="1"/>
</dbReference>
<evidence type="ECO:0000313" key="8">
    <source>
        <dbReference type="Proteomes" id="UP000677537"/>
    </source>
</evidence>
<dbReference type="EMBL" id="JAGIZA010000022">
    <property type="protein sequence ID" value="MBP0495842.1"/>
    <property type="molecule type" value="Genomic_DNA"/>
</dbReference>
<dbReference type="SUPFAM" id="SSF53448">
    <property type="entry name" value="Nucleotide-diphospho-sugar transferases"/>
    <property type="match status" value="1"/>
</dbReference>
<dbReference type="InterPro" id="IPR001173">
    <property type="entry name" value="Glyco_trans_2-like"/>
</dbReference>
<gene>
    <name evidence="7" type="ORF">J5Y10_23865</name>
</gene>
<dbReference type="GO" id="GO:0005886">
    <property type="term" value="C:plasma membrane"/>
    <property type="evidence" value="ECO:0007669"/>
    <property type="project" value="UniProtKB-SubCell"/>
</dbReference>
<sequence>MSPALVVCIPARNEAERLPRLLRALAAQEGPAPLRVLVLANNCTDGTAEAARREAAPSLELRVEEAVLPPDRSHAGGARGLAMGRGAAWLREAGATDGVLLSTDADSEPPPHWVAANLAAIAAGAEAVGGAIRIAPEPGAAVPDWLQAAQARVARYWEAVRALAHAIDPLPYDPPPRHGDHTGASLAVTLAAFEAAGGVPAIPTGEDNALVTAIERNGGRLRHPPDVWIAVSAREDGRATGGMAGEVRRWREMAESGAPHLLPDAAFWQALFMRNRALRDSWPRADARIAGADPDILARTARESVNAIAFVKRAEPLLPPLTPEWHEIARATRDLEAMVR</sequence>
<comment type="caution">
    <text evidence="7">The sequence shown here is derived from an EMBL/GenBank/DDBJ whole genome shotgun (WGS) entry which is preliminary data.</text>
</comment>
<evidence type="ECO:0000256" key="5">
    <source>
        <dbReference type="ARBA" id="ARBA00023136"/>
    </source>
</evidence>
<proteinExistence type="predicted"/>
<dbReference type="PANTHER" id="PTHR43646">
    <property type="entry name" value="GLYCOSYLTRANSFERASE"/>
    <property type="match status" value="1"/>
</dbReference>